<accession>A0A917WT34</accession>
<dbReference type="Proteomes" id="UP000608890">
    <property type="component" value="Unassembled WGS sequence"/>
</dbReference>
<proteinExistence type="predicted"/>
<dbReference type="RefSeq" id="WP_189040948.1">
    <property type="nucleotide sequence ID" value="NZ_BMNB01000003.1"/>
</dbReference>
<gene>
    <name evidence="1" type="ORF">GCM10011608_08940</name>
</gene>
<keyword evidence="2" id="KW-1185">Reference proteome</keyword>
<dbReference type="EMBL" id="BMNB01000003">
    <property type="protein sequence ID" value="GGM26434.1"/>
    <property type="molecule type" value="Genomic_DNA"/>
</dbReference>
<evidence type="ECO:0000313" key="2">
    <source>
        <dbReference type="Proteomes" id="UP000608890"/>
    </source>
</evidence>
<reference evidence="1" key="1">
    <citation type="journal article" date="2014" name="Int. J. Syst. Evol. Microbiol.">
        <title>Complete genome sequence of Corynebacterium casei LMG S-19264T (=DSM 44701T), isolated from a smear-ripened cheese.</title>
        <authorList>
            <consortium name="US DOE Joint Genome Institute (JGI-PGF)"/>
            <person name="Walter F."/>
            <person name="Albersmeier A."/>
            <person name="Kalinowski J."/>
            <person name="Ruckert C."/>
        </authorList>
    </citation>
    <scope>NUCLEOTIDE SEQUENCE</scope>
    <source>
        <strain evidence="1">CGMCC 4.7312</strain>
    </source>
</reference>
<organism evidence="1 2">
    <name type="scientific">Micromonospora sonchi</name>
    <dbReference type="NCBI Taxonomy" id="1763543"/>
    <lineage>
        <taxon>Bacteria</taxon>
        <taxon>Bacillati</taxon>
        <taxon>Actinomycetota</taxon>
        <taxon>Actinomycetes</taxon>
        <taxon>Micromonosporales</taxon>
        <taxon>Micromonosporaceae</taxon>
        <taxon>Micromonospora</taxon>
    </lineage>
</organism>
<comment type="caution">
    <text evidence="1">The sequence shown here is derived from an EMBL/GenBank/DDBJ whole genome shotgun (WGS) entry which is preliminary data.</text>
</comment>
<name>A0A917WT34_9ACTN</name>
<sequence length="646" mass="70591">MEGDDNSGADAGAMIAEAGPNATILQARRDLNVTYVRARVPRVVVSSRDIYVAVHAFSPPQGYERAEHILWRGHGAGVVVLMGEPRTGRQTCALSVLCLGNAQPVHRLNVTWGEHDFPDLPREGNARYLLDITYAEELSDDFAANLRDYGRELEAVNAKLVVIASTAVWQQYADELADITESIGQPQVLDVVRVRLDYEARRTTMPGGELLDVQALAGIVEALKDSDAPPDYGVSLALDIIAHAESQEELLRFAASWKRWNRYIVDHLAKDVPGSAGERILLIAAAVLGGATVETLSEEAGALSEKLGIAVDPTRVLEGADIRQQLSKVGARRIGDRIYLSARAADHDEVVDYLWEQRPNIRKALFAWITDMSVRKPTDSAESRRLIEVVHRLASRHRWVSAIDVLFNLLSGNRDQNRRAYAALAGLLEDPHVGQALQKRLYDWAGGSRNLVEVARLCGGKVGDNSFTVAVVRLRRVASRAQTAAVRLAVQDALRSHAERTKLTRVLSVVEQWPQHERTIALTGLLDPEWLHAAGHLSTRSGTQGELGLLDPLADAWLWLINDPAAGEFNTELIRGWGRLADVYPATHALAVELLATVVGAGQSNPPIATIFQQLSPDMSAAVIDCLKGKHGIESVGSRTDITAEI</sequence>
<evidence type="ECO:0008006" key="3">
    <source>
        <dbReference type="Google" id="ProtNLM"/>
    </source>
</evidence>
<protein>
    <recommendedName>
        <fullName evidence="3">LigA protein</fullName>
    </recommendedName>
</protein>
<reference evidence="1" key="2">
    <citation type="submission" date="2020-09" db="EMBL/GenBank/DDBJ databases">
        <authorList>
            <person name="Sun Q."/>
            <person name="Zhou Y."/>
        </authorList>
    </citation>
    <scope>NUCLEOTIDE SEQUENCE</scope>
    <source>
        <strain evidence="1">CGMCC 4.7312</strain>
    </source>
</reference>
<evidence type="ECO:0000313" key="1">
    <source>
        <dbReference type="EMBL" id="GGM26434.1"/>
    </source>
</evidence>
<dbReference type="AlphaFoldDB" id="A0A917WT34"/>